<dbReference type="PROSITE" id="PS50878">
    <property type="entry name" value="RT_POL"/>
    <property type="match status" value="1"/>
</dbReference>
<feature type="domain" description="C-type lectin" evidence="1">
    <location>
        <begin position="21"/>
        <end position="84"/>
    </location>
</feature>
<feature type="domain" description="C-type lectin" evidence="1">
    <location>
        <begin position="89"/>
        <end position="195"/>
    </location>
</feature>
<protein>
    <recommendedName>
        <fullName evidence="5">Reverse transcriptase domain-containing protein</fullName>
    </recommendedName>
</protein>
<dbReference type="PANTHER" id="PTHR45784">
    <property type="entry name" value="C-TYPE LECTIN DOMAIN FAMILY 20 MEMBER A-RELATED"/>
    <property type="match status" value="1"/>
</dbReference>
<dbReference type="SUPFAM" id="SSF56672">
    <property type="entry name" value="DNA/RNA polymerases"/>
    <property type="match status" value="1"/>
</dbReference>
<evidence type="ECO:0000259" key="1">
    <source>
        <dbReference type="PROSITE" id="PS50041"/>
    </source>
</evidence>
<dbReference type="InterPro" id="IPR016187">
    <property type="entry name" value="CTDL_fold"/>
</dbReference>
<accession>A0AAD9DRJ1</accession>
<dbReference type="InterPro" id="IPR000477">
    <property type="entry name" value="RT_dom"/>
</dbReference>
<reference evidence="3" key="1">
    <citation type="submission" date="2023-03" db="EMBL/GenBank/DDBJ databases">
        <title>Electrophorus voltai genome.</title>
        <authorList>
            <person name="Bian C."/>
        </authorList>
    </citation>
    <scope>NUCLEOTIDE SEQUENCE</scope>
    <source>
        <strain evidence="3">CB-2022</strain>
        <tissue evidence="3">Muscle</tissue>
    </source>
</reference>
<dbReference type="Gene3D" id="3.10.100.10">
    <property type="entry name" value="Mannose-Binding Protein A, subunit A"/>
    <property type="match status" value="2"/>
</dbReference>
<keyword evidence="4" id="KW-1185">Reference proteome</keyword>
<dbReference type="PROSITE" id="PS50041">
    <property type="entry name" value="C_TYPE_LECTIN_2"/>
    <property type="match status" value="2"/>
</dbReference>
<sequence length="680" mass="77236">MRQCGAQRPIRRQFIYVGLSMSWMEAQSYCRDQYVDLVTLNDMGDVELLKVYTKSTSDAWIGLKRAPQLSWGWSAGENTLLDYSPQNVFYLVNLSKSWPDAQVFCRNSYTDLATIGSPLEQTQVSSLLTTADTVWVGLFADSWVWSDEGSSSFRYWKTDNMQSLSDTSDCAVMDLSLFGTWTNLSCVTQLPFFCYKYLPTAVSHRKRQIVKVKVSSNGEESLNDPLVKANLLQQLQVFHHRPRPEETSTLRLNYYRPVTLTSVVMKCFEKLVRDFITSSLPASMDPLQFAYRHNRSTDDAIAHLLHITLIHLDKGRGNYVKMLFIDYSSAFNTIIPSLLTTKLEDLGLHTSLCDWISNFLTDRPQSVRVGNCTSSTLTLSTGAPQGCVLSPLLYSLYTYDCTATSSSTIIVKFADDTVVMGLISDNDERAYLEEIKHLEIWCQENNLLLNVSKTKELIVDCSKKQEHHYQPVRISGTMVENVDSFRYLGVHISQDLSWSCHTNSLAKKACQCLYHLRRLKDFRLPSKILRNFYICTIESILMGNIKSIYSKRCQTKARRIVKDPTHPNNRLFSLLRLLDGSLNHSAWHWSCLTGLTEDEEVLKRMREPFLLCKPSAALNSLCVCCVSMCECVSMCVSMCCVLCVVARAEVIQEVVLGVMSWSAAGRRGGGAREIMDQRRK</sequence>
<dbReference type="PANTHER" id="PTHR45784:SF5">
    <property type="entry name" value="C-TYPE LECTIN DOMAIN FAMILY 20 MEMBER A-RELATED"/>
    <property type="match status" value="1"/>
</dbReference>
<dbReference type="Proteomes" id="UP001239994">
    <property type="component" value="Unassembled WGS sequence"/>
</dbReference>
<dbReference type="GO" id="GO:0008168">
    <property type="term" value="F:methyltransferase activity"/>
    <property type="evidence" value="ECO:0007669"/>
    <property type="project" value="InterPro"/>
</dbReference>
<dbReference type="InterPro" id="IPR001304">
    <property type="entry name" value="C-type_lectin-like"/>
</dbReference>
<gene>
    <name evidence="3" type="ORF">P4O66_002405</name>
</gene>
<comment type="caution">
    <text evidence="3">The sequence shown here is derived from an EMBL/GenBank/DDBJ whole genome shotgun (WGS) entry which is preliminary data.</text>
</comment>
<organism evidence="3 4">
    <name type="scientific">Electrophorus voltai</name>
    <dbReference type="NCBI Taxonomy" id="2609070"/>
    <lineage>
        <taxon>Eukaryota</taxon>
        <taxon>Metazoa</taxon>
        <taxon>Chordata</taxon>
        <taxon>Craniata</taxon>
        <taxon>Vertebrata</taxon>
        <taxon>Euteleostomi</taxon>
        <taxon>Actinopterygii</taxon>
        <taxon>Neopterygii</taxon>
        <taxon>Teleostei</taxon>
        <taxon>Ostariophysi</taxon>
        <taxon>Gymnotiformes</taxon>
        <taxon>Gymnotoidei</taxon>
        <taxon>Gymnotidae</taxon>
        <taxon>Electrophorus</taxon>
    </lineage>
</organism>
<proteinExistence type="predicted"/>
<evidence type="ECO:0000259" key="2">
    <source>
        <dbReference type="PROSITE" id="PS50878"/>
    </source>
</evidence>
<dbReference type="GO" id="GO:0016706">
    <property type="term" value="F:2-oxoglutarate-dependent dioxygenase activity"/>
    <property type="evidence" value="ECO:0007669"/>
    <property type="project" value="InterPro"/>
</dbReference>
<dbReference type="Pfam" id="PF00078">
    <property type="entry name" value="RVT_1"/>
    <property type="match status" value="1"/>
</dbReference>
<evidence type="ECO:0000313" key="3">
    <source>
        <dbReference type="EMBL" id="KAK1790099.1"/>
    </source>
</evidence>
<dbReference type="InterPro" id="IPR015095">
    <property type="entry name" value="AlkB_hom8_N"/>
</dbReference>
<evidence type="ECO:0000313" key="4">
    <source>
        <dbReference type="Proteomes" id="UP001239994"/>
    </source>
</evidence>
<dbReference type="Pfam" id="PF09004">
    <property type="entry name" value="ALKBH8_N"/>
    <property type="match status" value="1"/>
</dbReference>
<name>A0AAD9DRJ1_9TELE</name>
<dbReference type="Pfam" id="PF00059">
    <property type="entry name" value="Lectin_C"/>
    <property type="match status" value="2"/>
</dbReference>
<dbReference type="SUPFAM" id="SSF56436">
    <property type="entry name" value="C-type lectin-like"/>
    <property type="match status" value="2"/>
</dbReference>
<evidence type="ECO:0008006" key="5">
    <source>
        <dbReference type="Google" id="ProtNLM"/>
    </source>
</evidence>
<dbReference type="EMBL" id="JAROKS010000021">
    <property type="protein sequence ID" value="KAK1790099.1"/>
    <property type="molecule type" value="Genomic_DNA"/>
</dbReference>
<dbReference type="InterPro" id="IPR016186">
    <property type="entry name" value="C-type_lectin-like/link_sf"/>
</dbReference>
<dbReference type="SMART" id="SM00034">
    <property type="entry name" value="CLECT"/>
    <property type="match status" value="1"/>
</dbReference>
<feature type="domain" description="Reverse transcriptase" evidence="2">
    <location>
        <begin position="220"/>
        <end position="492"/>
    </location>
</feature>
<dbReference type="InterPro" id="IPR043502">
    <property type="entry name" value="DNA/RNA_pol_sf"/>
</dbReference>
<dbReference type="AlphaFoldDB" id="A0AAD9DRJ1"/>
<dbReference type="CDD" id="cd01650">
    <property type="entry name" value="RT_nLTR_like"/>
    <property type="match status" value="1"/>
</dbReference>